<dbReference type="AlphaFoldDB" id="A0A931GZX0"/>
<proteinExistence type="predicted"/>
<dbReference type="Proteomes" id="UP000628448">
    <property type="component" value="Unassembled WGS sequence"/>
</dbReference>
<comment type="caution">
    <text evidence="1">The sequence shown here is derived from an EMBL/GenBank/DDBJ whole genome shotgun (WGS) entry which is preliminary data.</text>
</comment>
<protein>
    <submittedName>
        <fullName evidence="1">Uncharacterized protein</fullName>
    </submittedName>
</protein>
<dbReference type="RefSeq" id="WP_196992554.1">
    <property type="nucleotide sequence ID" value="NZ_JADWYR010000003.1"/>
</dbReference>
<keyword evidence="2" id="KW-1185">Reference proteome</keyword>
<gene>
    <name evidence="1" type="ORF">I5907_19595</name>
</gene>
<reference evidence="1" key="1">
    <citation type="submission" date="2020-11" db="EMBL/GenBank/DDBJ databases">
        <title>Bacterial whole genome sequence for Panacibacter sp. DH6.</title>
        <authorList>
            <person name="Le V."/>
            <person name="Ko S."/>
            <person name="Ahn C.-Y."/>
            <person name="Oh H.-M."/>
        </authorList>
    </citation>
    <scope>NUCLEOTIDE SEQUENCE</scope>
    <source>
        <strain evidence="1">DH6</strain>
    </source>
</reference>
<name>A0A931GZX0_9BACT</name>
<dbReference type="EMBL" id="JADWYR010000003">
    <property type="protein sequence ID" value="MBG9378450.1"/>
    <property type="molecule type" value="Genomic_DNA"/>
</dbReference>
<organism evidence="1 2">
    <name type="scientific">Panacibacter microcysteis</name>
    <dbReference type="NCBI Taxonomy" id="2793269"/>
    <lineage>
        <taxon>Bacteria</taxon>
        <taxon>Pseudomonadati</taxon>
        <taxon>Bacteroidota</taxon>
        <taxon>Chitinophagia</taxon>
        <taxon>Chitinophagales</taxon>
        <taxon>Chitinophagaceae</taxon>
        <taxon>Panacibacter</taxon>
    </lineage>
</organism>
<evidence type="ECO:0000313" key="2">
    <source>
        <dbReference type="Proteomes" id="UP000628448"/>
    </source>
</evidence>
<accession>A0A931GZX0</accession>
<sequence length="47" mass="5613">MTEKLQLVNAAKIQWRKAWKFPKETKAKNTATKYVARADCYQYVIYD</sequence>
<evidence type="ECO:0000313" key="1">
    <source>
        <dbReference type="EMBL" id="MBG9378450.1"/>
    </source>
</evidence>